<proteinExistence type="predicted"/>
<dbReference type="InterPro" id="IPR011659">
    <property type="entry name" value="WD40"/>
</dbReference>
<dbReference type="Gene3D" id="1.25.40.10">
    <property type="entry name" value="Tetratricopeptide repeat domain"/>
    <property type="match status" value="1"/>
</dbReference>
<comment type="subcellular location">
    <subcellularLocation>
        <location evidence="1">Cell outer membrane</location>
    </subcellularLocation>
</comment>
<dbReference type="Pfam" id="PF00691">
    <property type="entry name" value="OmpA"/>
    <property type="match status" value="1"/>
</dbReference>
<dbReference type="SUPFAM" id="SSF82171">
    <property type="entry name" value="DPP6 N-terminal domain-like"/>
    <property type="match status" value="1"/>
</dbReference>
<evidence type="ECO:0000256" key="3">
    <source>
        <dbReference type="ARBA" id="ARBA00023237"/>
    </source>
</evidence>
<dbReference type="InterPro" id="IPR011990">
    <property type="entry name" value="TPR-like_helical_dom_sf"/>
</dbReference>
<dbReference type="PANTHER" id="PTHR30329:SF21">
    <property type="entry name" value="LIPOPROTEIN YIAD-RELATED"/>
    <property type="match status" value="1"/>
</dbReference>
<reference evidence="7" key="1">
    <citation type="journal article" date="2019" name="Int. J. Syst. Evol. Microbiol.">
        <title>The Global Catalogue of Microorganisms (GCM) 10K type strain sequencing project: providing services to taxonomists for standard genome sequencing and annotation.</title>
        <authorList>
            <consortium name="The Broad Institute Genomics Platform"/>
            <consortium name="The Broad Institute Genome Sequencing Center for Infectious Disease"/>
            <person name="Wu L."/>
            <person name="Ma J."/>
        </authorList>
    </citation>
    <scope>NUCLEOTIDE SEQUENCE [LARGE SCALE GENOMIC DNA]</scope>
    <source>
        <strain evidence="7">JCM 16082</strain>
    </source>
</reference>
<organism evidence="6 7">
    <name type="scientific">Gangjinia marincola</name>
    <dbReference type="NCBI Taxonomy" id="578463"/>
    <lineage>
        <taxon>Bacteria</taxon>
        <taxon>Pseudomonadati</taxon>
        <taxon>Bacteroidota</taxon>
        <taxon>Flavobacteriia</taxon>
        <taxon>Flavobacteriales</taxon>
        <taxon>Flavobacteriaceae</taxon>
        <taxon>Gangjinia</taxon>
    </lineage>
</organism>
<dbReference type="InterPro" id="IPR050330">
    <property type="entry name" value="Bact_OuterMem_StrucFunc"/>
</dbReference>
<comment type="caution">
    <text evidence="6">The sequence shown here is derived from an EMBL/GenBank/DDBJ whole genome shotgun (WGS) entry which is preliminary data.</text>
</comment>
<accession>A0ABP3XTZ5</accession>
<dbReference type="CDD" id="cd07185">
    <property type="entry name" value="OmpA_C-like"/>
    <property type="match status" value="1"/>
</dbReference>
<dbReference type="SUPFAM" id="SSF103088">
    <property type="entry name" value="OmpA-like"/>
    <property type="match status" value="1"/>
</dbReference>
<evidence type="ECO:0000256" key="2">
    <source>
        <dbReference type="ARBA" id="ARBA00023136"/>
    </source>
</evidence>
<dbReference type="RefSeq" id="WP_343764574.1">
    <property type="nucleotide sequence ID" value="NZ_BAAAFG010000012.1"/>
</dbReference>
<evidence type="ECO:0000313" key="7">
    <source>
        <dbReference type="Proteomes" id="UP001500507"/>
    </source>
</evidence>
<dbReference type="EMBL" id="BAAAFG010000012">
    <property type="protein sequence ID" value="GAA0871818.1"/>
    <property type="molecule type" value="Genomic_DNA"/>
</dbReference>
<protein>
    <submittedName>
        <fullName evidence="6">OmpA family protein</fullName>
    </submittedName>
</protein>
<dbReference type="InterPro" id="IPR036737">
    <property type="entry name" value="OmpA-like_sf"/>
</dbReference>
<dbReference type="Proteomes" id="UP001500507">
    <property type="component" value="Unassembled WGS sequence"/>
</dbReference>
<feature type="domain" description="OmpA-like" evidence="5">
    <location>
        <begin position="456"/>
        <end position="575"/>
    </location>
</feature>
<dbReference type="PRINTS" id="PR01021">
    <property type="entry name" value="OMPADOMAIN"/>
</dbReference>
<name>A0ABP3XTZ5_9FLAO</name>
<keyword evidence="3" id="KW-0998">Cell outer membrane</keyword>
<evidence type="ECO:0000313" key="6">
    <source>
        <dbReference type="EMBL" id="GAA0871818.1"/>
    </source>
</evidence>
<dbReference type="PANTHER" id="PTHR30329">
    <property type="entry name" value="STATOR ELEMENT OF FLAGELLAR MOTOR COMPLEX"/>
    <property type="match status" value="1"/>
</dbReference>
<dbReference type="Pfam" id="PF07676">
    <property type="entry name" value="PD40"/>
    <property type="match status" value="3"/>
</dbReference>
<keyword evidence="7" id="KW-1185">Reference proteome</keyword>
<keyword evidence="2 4" id="KW-0472">Membrane</keyword>
<dbReference type="Gene3D" id="2.120.10.30">
    <property type="entry name" value="TolB, C-terminal domain"/>
    <property type="match status" value="1"/>
</dbReference>
<evidence type="ECO:0000256" key="4">
    <source>
        <dbReference type="PROSITE-ProRule" id="PRU00473"/>
    </source>
</evidence>
<sequence>MKYITTYVLLALLIAPVFLTGQNVARKIKPINQKYDRLEYADAIIYYEEYLKKGYKNEDLLQRLGNSYYFTADLLNAERIYTQLFNMNPEQEPDYLYRYAQSLRAAEKYDEANQIIEELGEDKVKDIIVQEYREDKDYVKDILRIENTYKIKDAGFNSSLSDFAATFMNDHIVFSSNRAEGIANVKIHKWNNQPFLDLYMTKLNESGVPTEIKALGNKVNTKFHESTSAFSKDGKYMYFTRNNYFGDEYKKSENGVNLLKLFRATNNNGKWVDIKELSFNSNEYSVAHPALSPDGKRLYFASDMPGTIGQSDIYYVTINDDGSYGDPQNLGAGINTEGKESFPFISNDGTIYFSSTGHPGIGGFDIFYTETLADDYTEPRNVGRPVNSNLDDFAFVVNDSLNIGFFSSNREGGAGDDDIYSFERTQKLVKEEIAQVDSTAQDTAKVTYRSGDKLSNYFDFEEDEDKIFFEYDKSRIRTQAKPKLNKILAILKENPEIELRIVSHTDIRGTNQYNEALSERRAKSTKDYLVENGIDAGRLGIDWKGETQPAIRCAITIGCSEKEHLMNRRSEFYIR</sequence>
<dbReference type="Gene3D" id="3.30.1330.60">
    <property type="entry name" value="OmpA-like domain"/>
    <property type="match status" value="1"/>
</dbReference>
<dbReference type="InterPro" id="IPR011042">
    <property type="entry name" value="6-blade_b-propeller_TolB-like"/>
</dbReference>
<evidence type="ECO:0000256" key="1">
    <source>
        <dbReference type="ARBA" id="ARBA00004442"/>
    </source>
</evidence>
<evidence type="ECO:0000259" key="5">
    <source>
        <dbReference type="PROSITE" id="PS51123"/>
    </source>
</evidence>
<dbReference type="SUPFAM" id="SSF48452">
    <property type="entry name" value="TPR-like"/>
    <property type="match status" value="1"/>
</dbReference>
<dbReference type="InterPro" id="IPR006665">
    <property type="entry name" value="OmpA-like"/>
</dbReference>
<gene>
    <name evidence="6" type="ORF">GCM10009117_09640</name>
</gene>
<dbReference type="InterPro" id="IPR006664">
    <property type="entry name" value="OMP_bac"/>
</dbReference>
<dbReference type="PROSITE" id="PS51123">
    <property type="entry name" value="OMPA_2"/>
    <property type="match status" value="1"/>
</dbReference>